<dbReference type="EMBL" id="UINC01169289">
    <property type="protein sequence ID" value="SVD72749.1"/>
    <property type="molecule type" value="Genomic_DNA"/>
</dbReference>
<proteinExistence type="predicted"/>
<name>A0A382XPH3_9ZZZZ</name>
<evidence type="ECO:0000313" key="1">
    <source>
        <dbReference type="EMBL" id="SVD72749.1"/>
    </source>
</evidence>
<sequence>VKILSGCTTQIHLFLFLFIITCKVDAQSFLPFQDYTTLTKRVYHFTKVEFITKEGEFNEEICTYFIPELMETSPPFVAIYYKRENSQWFT</sequence>
<gene>
    <name evidence="1" type="ORF">METZ01_LOCUS425603</name>
</gene>
<feature type="non-terminal residue" evidence="1">
    <location>
        <position position="90"/>
    </location>
</feature>
<feature type="non-terminal residue" evidence="1">
    <location>
        <position position="1"/>
    </location>
</feature>
<dbReference type="AlphaFoldDB" id="A0A382XPH3"/>
<organism evidence="1">
    <name type="scientific">marine metagenome</name>
    <dbReference type="NCBI Taxonomy" id="408172"/>
    <lineage>
        <taxon>unclassified sequences</taxon>
        <taxon>metagenomes</taxon>
        <taxon>ecological metagenomes</taxon>
    </lineage>
</organism>
<protein>
    <submittedName>
        <fullName evidence="1">Uncharacterized protein</fullName>
    </submittedName>
</protein>
<accession>A0A382XPH3</accession>
<reference evidence="1" key="1">
    <citation type="submission" date="2018-05" db="EMBL/GenBank/DDBJ databases">
        <authorList>
            <person name="Lanie J.A."/>
            <person name="Ng W.-L."/>
            <person name="Kazmierczak K.M."/>
            <person name="Andrzejewski T.M."/>
            <person name="Davidsen T.M."/>
            <person name="Wayne K.J."/>
            <person name="Tettelin H."/>
            <person name="Glass J.I."/>
            <person name="Rusch D."/>
            <person name="Podicherti R."/>
            <person name="Tsui H.-C.T."/>
            <person name="Winkler M.E."/>
        </authorList>
    </citation>
    <scope>NUCLEOTIDE SEQUENCE</scope>
</reference>